<dbReference type="EMBL" id="JAGGLQ010000009">
    <property type="protein sequence ID" value="MBP2038804.1"/>
    <property type="molecule type" value="Genomic_DNA"/>
</dbReference>
<evidence type="ECO:0000313" key="1">
    <source>
        <dbReference type="EMBL" id="MBP2038804.1"/>
    </source>
</evidence>
<reference evidence="1 2" key="1">
    <citation type="submission" date="2021-03" db="EMBL/GenBank/DDBJ databases">
        <title>Genomic Encyclopedia of Type Strains, Phase IV (KMG-IV): sequencing the most valuable type-strain genomes for metagenomic binning, comparative biology and taxonomic classification.</title>
        <authorList>
            <person name="Goeker M."/>
        </authorList>
    </citation>
    <scope>NUCLEOTIDE SEQUENCE [LARGE SCALE GENOMIC DNA]</scope>
    <source>
        <strain evidence="1 2">DSM 40526</strain>
    </source>
</reference>
<sequence length="114" mass="12434">MTNPTMPLSSMAAPLMALRIFADEYRHLPAPCVAISTVYPDLLELSFHDDADGFETWCQALGIRPRAVQHSVHSDGRTSVMKAVTNYSGGPVKLICFTTIPTPDEVRSRAEVGS</sequence>
<proteinExistence type="predicted"/>
<protein>
    <submittedName>
        <fullName evidence="1">Uncharacterized protein</fullName>
    </submittedName>
</protein>
<evidence type="ECO:0000313" key="2">
    <source>
        <dbReference type="Proteomes" id="UP001519310"/>
    </source>
</evidence>
<gene>
    <name evidence="1" type="ORF">J2Z77_004617</name>
</gene>
<comment type="caution">
    <text evidence="1">The sequence shown here is derived from an EMBL/GenBank/DDBJ whole genome shotgun (WGS) entry which is preliminary data.</text>
</comment>
<name>A0ABS4L9N2_STRAV</name>
<keyword evidence="2" id="KW-1185">Reference proteome</keyword>
<organism evidence="1 2">
    <name type="scientific">Streptomyces avidinii</name>
    <dbReference type="NCBI Taxonomy" id="1895"/>
    <lineage>
        <taxon>Bacteria</taxon>
        <taxon>Bacillati</taxon>
        <taxon>Actinomycetota</taxon>
        <taxon>Actinomycetes</taxon>
        <taxon>Kitasatosporales</taxon>
        <taxon>Streptomycetaceae</taxon>
        <taxon>Streptomyces</taxon>
    </lineage>
</organism>
<accession>A0ABS4L9N2</accession>
<dbReference type="Proteomes" id="UP001519310">
    <property type="component" value="Unassembled WGS sequence"/>
</dbReference>
<dbReference type="RefSeq" id="WP_229920534.1">
    <property type="nucleotide sequence ID" value="NZ_BMVL01000007.1"/>
</dbReference>